<evidence type="ECO:0000256" key="6">
    <source>
        <dbReference type="SAM" id="Phobius"/>
    </source>
</evidence>
<keyword evidence="2" id="KW-0813">Transport</keyword>
<dbReference type="InterPro" id="IPR044880">
    <property type="entry name" value="NCX_ion-bd_dom_sf"/>
</dbReference>
<keyword evidence="4 6" id="KW-1133">Transmembrane helix</keyword>
<dbReference type="eggNOG" id="KOG2399">
    <property type="taxonomic scope" value="Eukaryota"/>
</dbReference>
<dbReference type="PANTHER" id="PTHR12266">
    <property type="entry name" value="NA+/CA2+ K+ INDEPENDENT EXCHANGER"/>
    <property type="match status" value="1"/>
</dbReference>
<evidence type="ECO:0000313" key="9">
    <source>
        <dbReference type="Proteomes" id="UP000013827"/>
    </source>
</evidence>
<dbReference type="PaxDb" id="2903-EOD25000"/>
<dbReference type="AlphaFoldDB" id="A0A0D3JNB5"/>
<reference evidence="8" key="2">
    <citation type="submission" date="2024-10" db="UniProtKB">
        <authorList>
            <consortium name="EnsemblProtists"/>
        </authorList>
    </citation>
    <scope>IDENTIFICATION</scope>
</reference>
<feature type="transmembrane region" description="Helical" evidence="6">
    <location>
        <begin position="52"/>
        <end position="76"/>
    </location>
</feature>
<feature type="domain" description="Sodium/calcium exchanger membrane region" evidence="7">
    <location>
        <begin position="59"/>
        <end position="145"/>
    </location>
</feature>
<reference evidence="9" key="1">
    <citation type="journal article" date="2013" name="Nature">
        <title>Pan genome of the phytoplankton Emiliania underpins its global distribution.</title>
        <authorList>
            <person name="Read B.A."/>
            <person name="Kegel J."/>
            <person name="Klute M.J."/>
            <person name="Kuo A."/>
            <person name="Lefebvre S.C."/>
            <person name="Maumus F."/>
            <person name="Mayer C."/>
            <person name="Miller J."/>
            <person name="Monier A."/>
            <person name="Salamov A."/>
            <person name="Young J."/>
            <person name="Aguilar M."/>
            <person name="Claverie J.M."/>
            <person name="Frickenhaus S."/>
            <person name="Gonzalez K."/>
            <person name="Herman E.K."/>
            <person name="Lin Y.C."/>
            <person name="Napier J."/>
            <person name="Ogata H."/>
            <person name="Sarno A.F."/>
            <person name="Shmutz J."/>
            <person name="Schroeder D."/>
            <person name="de Vargas C."/>
            <person name="Verret F."/>
            <person name="von Dassow P."/>
            <person name="Valentin K."/>
            <person name="Van de Peer Y."/>
            <person name="Wheeler G."/>
            <person name="Dacks J.B."/>
            <person name="Delwiche C.F."/>
            <person name="Dyhrman S.T."/>
            <person name="Glockner G."/>
            <person name="John U."/>
            <person name="Richards T."/>
            <person name="Worden A.Z."/>
            <person name="Zhang X."/>
            <person name="Grigoriev I.V."/>
            <person name="Allen A.E."/>
            <person name="Bidle K."/>
            <person name="Borodovsky M."/>
            <person name="Bowler C."/>
            <person name="Brownlee C."/>
            <person name="Cock J.M."/>
            <person name="Elias M."/>
            <person name="Gladyshev V.N."/>
            <person name="Groth M."/>
            <person name="Guda C."/>
            <person name="Hadaegh A."/>
            <person name="Iglesias-Rodriguez M.D."/>
            <person name="Jenkins J."/>
            <person name="Jones B.M."/>
            <person name="Lawson T."/>
            <person name="Leese F."/>
            <person name="Lindquist E."/>
            <person name="Lobanov A."/>
            <person name="Lomsadze A."/>
            <person name="Malik S.B."/>
            <person name="Marsh M.E."/>
            <person name="Mackinder L."/>
            <person name="Mock T."/>
            <person name="Mueller-Roeber B."/>
            <person name="Pagarete A."/>
            <person name="Parker M."/>
            <person name="Probert I."/>
            <person name="Quesneville H."/>
            <person name="Raines C."/>
            <person name="Rensing S.A."/>
            <person name="Riano-Pachon D.M."/>
            <person name="Richier S."/>
            <person name="Rokitta S."/>
            <person name="Shiraiwa Y."/>
            <person name="Soanes D.M."/>
            <person name="van der Giezen M."/>
            <person name="Wahlund T.M."/>
            <person name="Williams B."/>
            <person name="Wilson W."/>
            <person name="Wolfe G."/>
            <person name="Wurch L.L."/>
        </authorList>
    </citation>
    <scope>NUCLEOTIDE SEQUENCE</scope>
</reference>
<evidence type="ECO:0000256" key="1">
    <source>
        <dbReference type="ARBA" id="ARBA00004141"/>
    </source>
</evidence>
<dbReference type="GO" id="GO:0006874">
    <property type="term" value="P:intracellular calcium ion homeostasis"/>
    <property type="evidence" value="ECO:0007669"/>
    <property type="project" value="TreeGrafter"/>
</dbReference>
<dbReference type="Gene3D" id="1.20.1420.30">
    <property type="entry name" value="NCX, central ion-binding region"/>
    <property type="match status" value="1"/>
</dbReference>
<dbReference type="InterPro" id="IPR051359">
    <property type="entry name" value="CaCA_antiporter"/>
</dbReference>
<dbReference type="KEGG" id="ehx:EMIHUDRAFT_238088"/>
<sequence length="150" mass="15494">MADDHSLCSRDLIEAAADSCAFARQHCASDAAGLFGSYVPLYYCQLGASPAAFAPLCALLLLLTICCLGSTADLFFIPQLTLLSELLVLPPDVAGITLLAFGNGAPDVFTAVAVANRADFPLLLSDLLGGSVFITTVVLGAVAWYANAPP</sequence>
<dbReference type="PANTHER" id="PTHR12266:SF0">
    <property type="entry name" value="MITOCHONDRIAL SODIUM_CALCIUM EXCHANGER PROTEIN"/>
    <property type="match status" value="1"/>
</dbReference>
<dbReference type="RefSeq" id="XP_005777429.1">
    <property type="nucleotide sequence ID" value="XM_005777372.1"/>
</dbReference>
<dbReference type="GO" id="GO:0016020">
    <property type="term" value="C:membrane"/>
    <property type="evidence" value="ECO:0007669"/>
    <property type="project" value="UniProtKB-SubCell"/>
</dbReference>
<keyword evidence="5 6" id="KW-0472">Membrane</keyword>
<keyword evidence="9" id="KW-1185">Reference proteome</keyword>
<accession>A0A0D3JNB5</accession>
<dbReference type="Proteomes" id="UP000013827">
    <property type="component" value="Unassembled WGS sequence"/>
</dbReference>
<comment type="subcellular location">
    <subcellularLocation>
        <location evidence="1">Membrane</location>
        <topology evidence="1">Multi-pass membrane protein</topology>
    </subcellularLocation>
</comment>
<evidence type="ECO:0000313" key="8">
    <source>
        <dbReference type="EnsemblProtists" id="EOD25000"/>
    </source>
</evidence>
<organism evidence="8 9">
    <name type="scientific">Emiliania huxleyi (strain CCMP1516)</name>
    <dbReference type="NCBI Taxonomy" id="280463"/>
    <lineage>
        <taxon>Eukaryota</taxon>
        <taxon>Haptista</taxon>
        <taxon>Haptophyta</taxon>
        <taxon>Prymnesiophyceae</taxon>
        <taxon>Isochrysidales</taxon>
        <taxon>Noelaerhabdaceae</taxon>
        <taxon>Emiliania</taxon>
    </lineage>
</organism>
<dbReference type="GO" id="GO:0008324">
    <property type="term" value="F:monoatomic cation transmembrane transporter activity"/>
    <property type="evidence" value="ECO:0007669"/>
    <property type="project" value="TreeGrafter"/>
</dbReference>
<proteinExistence type="predicted"/>
<feature type="transmembrane region" description="Helical" evidence="6">
    <location>
        <begin position="127"/>
        <end position="146"/>
    </location>
</feature>
<dbReference type="EnsemblProtists" id="EOD25000">
    <property type="protein sequence ID" value="EOD25000"/>
    <property type="gene ID" value="EMIHUDRAFT_238088"/>
</dbReference>
<evidence type="ECO:0000259" key="7">
    <source>
        <dbReference type="Pfam" id="PF01699"/>
    </source>
</evidence>
<evidence type="ECO:0000256" key="2">
    <source>
        <dbReference type="ARBA" id="ARBA00022448"/>
    </source>
</evidence>
<evidence type="ECO:0000256" key="4">
    <source>
        <dbReference type="ARBA" id="ARBA00022989"/>
    </source>
</evidence>
<evidence type="ECO:0000256" key="3">
    <source>
        <dbReference type="ARBA" id="ARBA00022692"/>
    </source>
</evidence>
<protein>
    <recommendedName>
        <fullName evidence="7">Sodium/calcium exchanger membrane region domain-containing protein</fullName>
    </recommendedName>
</protein>
<dbReference type="GeneID" id="17270546"/>
<name>A0A0D3JNB5_EMIH1</name>
<keyword evidence="3 6" id="KW-0812">Transmembrane</keyword>
<evidence type="ECO:0000256" key="5">
    <source>
        <dbReference type="ARBA" id="ARBA00023136"/>
    </source>
</evidence>
<feature type="transmembrane region" description="Helical" evidence="6">
    <location>
        <begin position="96"/>
        <end position="115"/>
    </location>
</feature>
<dbReference type="Pfam" id="PF01699">
    <property type="entry name" value="Na_Ca_ex"/>
    <property type="match status" value="1"/>
</dbReference>
<dbReference type="InterPro" id="IPR004837">
    <property type="entry name" value="NaCa_Exmemb"/>
</dbReference>
<dbReference type="HOGENOM" id="CLU_1745408_0_0_1"/>